<dbReference type="EMBL" id="BMAW01099566">
    <property type="protein sequence ID" value="GFS90662.1"/>
    <property type="molecule type" value="Genomic_DNA"/>
</dbReference>
<dbReference type="Proteomes" id="UP000887013">
    <property type="component" value="Unassembled WGS sequence"/>
</dbReference>
<organism evidence="2 3">
    <name type="scientific">Nephila pilipes</name>
    <name type="common">Giant wood spider</name>
    <name type="synonym">Nephila maculata</name>
    <dbReference type="NCBI Taxonomy" id="299642"/>
    <lineage>
        <taxon>Eukaryota</taxon>
        <taxon>Metazoa</taxon>
        <taxon>Ecdysozoa</taxon>
        <taxon>Arthropoda</taxon>
        <taxon>Chelicerata</taxon>
        <taxon>Arachnida</taxon>
        <taxon>Araneae</taxon>
        <taxon>Araneomorphae</taxon>
        <taxon>Entelegynae</taxon>
        <taxon>Araneoidea</taxon>
        <taxon>Nephilidae</taxon>
        <taxon>Nephila</taxon>
    </lineage>
</organism>
<gene>
    <name evidence="2" type="ORF">NPIL_203901</name>
</gene>
<keyword evidence="3" id="KW-1185">Reference proteome</keyword>
<sequence length="82" mass="9114">MGADAPDPVVGGVAHGDLRPPPLGRGRYPDGRRQPHACSPHTKPWRLERQSATSCSGKDWREIRFHRQLRCCESVSLSSEIP</sequence>
<evidence type="ECO:0000313" key="2">
    <source>
        <dbReference type="EMBL" id="GFS90662.1"/>
    </source>
</evidence>
<feature type="region of interest" description="Disordered" evidence="1">
    <location>
        <begin position="1"/>
        <end position="45"/>
    </location>
</feature>
<protein>
    <submittedName>
        <fullName evidence="2">Uncharacterized protein</fullName>
    </submittedName>
</protein>
<evidence type="ECO:0000256" key="1">
    <source>
        <dbReference type="SAM" id="MobiDB-lite"/>
    </source>
</evidence>
<evidence type="ECO:0000313" key="3">
    <source>
        <dbReference type="Proteomes" id="UP000887013"/>
    </source>
</evidence>
<reference evidence="2" key="1">
    <citation type="submission" date="2020-08" db="EMBL/GenBank/DDBJ databases">
        <title>Multicomponent nature underlies the extraordinary mechanical properties of spider dragline silk.</title>
        <authorList>
            <person name="Kono N."/>
            <person name="Nakamura H."/>
            <person name="Mori M."/>
            <person name="Yoshida Y."/>
            <person name="Ohtoshi R."/>
            <person name="Malay A.D."/>
            <person name="Moran D.A.P."/>
            <person name="Tomita M."/>
            <person name="Numata K."/>
            <person name="Arakawa K."/>
        </authorList>
    </citation>
    <scope>NUCLEOTIDE SEQUENCE</scope>
</reference>
<name>A0A8X6N2W4_NEPPI</name>
<proteinExistence type="predicted"/>
<dbReference type="AlphaFoldDB" id="A0A8X6N2W4"/>
<comment type="caution">
    <text evidence="2">The sequence shown here is derived from an EMBL/GenBank/DDBJ whole genome shotgun (WGS) entry which is preliminary data.</text>
</comment>
<accession>A0A8X6N2W4</accession>